<dbReference type="EMBL" id="AMQN01004976">
    <property type="status" value="NOT_ANNOTATED_CDS"/>
    <property type="molecule type" value="Genomic_DNA"/>
</dbReference>
<reference evidence="5" key="1">
    <citation type="submission" date="2012-12" db="EMBL/GenBank/DDBJ databases">
        <authorList>
            <person name="Hellsten U."/>
            <person name="Grimwood J."/>
            <person name="Chapman J.A."/>
            <person name="Shapiro H."/>
            <person name="Aerts A."/>
            <person name="Otillar R.P."/>
            <person name="Terry A.Y."/>
            <person name="Boore J.L."/>
            <person name="Simakov O."/>
            <person name="Marletaz F."/>
            <person name="Cho S.-J."/>
            <person name="Edsinger-Gonzales E."/>
            <person name="Havlak P."/>
            <person name="Kuo D.-H."/>
            <person name="Larsson T."/>
            <person name="Lv J."/>
            <person name="Arendt D."/>
            <person name="Savage R."/>
            <person name="Osoegawa K."/>
            <person name="de Jong P."/>
            <person name="Lindberg D.R."/>
            <person name="Seaver E.C."/>
            <person name="Weisblat D.A."/>
            <person name="Putnam N.H."/>
            <person name="Grigoriev I.V."/>
            <person name="Rokhsar D.S."/>
        </authorList>
    </citation>
    <scope>NUCLEOTIDE SEQUENCE</scope>
    <source>
        <strain evidence="5">I ESC-2004</strain>
    </source>
</reference>
<dbReference type="InterPro" id="IPR029063">
    <property type="entry name" value="SAM-dependent_MTases_sf"/>
</dbReference>
<dbReference type="GO" id="GO:0004719">
    <property type="term" value="F:protein-L-isoaspartate (D-aspartate) O-methyltransferase activity"/>
    <property type="evidence" value="ECO:0007669"/>
    <property type="project" value="InterPro"/>
</dbReference>
<name>R7V5C3_CAPTE</name>
<dbReference type="PANTHER" id="PTHR11579:SF9">
    <property type="entry name" value="PROTEIN-L-ISOASPARTATE O-METHYLTRANSFERASE"/>
    <property type="match status" value="1"/>
</dbReference>
<feature type="compositionally biased region" description="Basic and acidic residues" evidence="2">
    <location>
        <begin position="246"/>
        <end position="258"/>
    </location>
</feature>
<reference evidence="4" key="3">
    <citation type="submission" date="2015-06" db="UniProtKB">
        <authorList>
            <consortium name="EnsemblMetazoa"/>
        </authorList>
    </citation>
    <scope>IDENTIFICATION</scope>
</reference>
<evidence type="ECO:0000313" key="4">
    <source>
        <dbReference type="EnsemblMetazoa" id="CapteP197057"/>
    </source>
</evidence>
<dbReference type="Pfam" id="PF01135">
    <property type="entry name" value="PCMT"/>
    <property type="match status" value="1"/>
</dbReference>
<feature type="region of interest" description="Disordered" evidence="2">
    <location>
        <begin position="246"/>
        <end position="282"/>
    </location>
</feature>
<dbReference type="Gene3D" id="3.40.50.150">
    <property type="entry name" value="Vaccinia Virus protein VP39"/>
    <property type="match status" value="1"/>
</dbReference>
<dbReference type="OrthoDB" id="10257972at2759"/>
<sequence length="357" mass="40253">MQRIRKQPLETWQHTSLCINAKVMESLKLGPGLRFLNLGSGTGYLSTLAGLSIGTSQYRSNHGVEHQTDVVQYARERLESFKNTCIAFDEFEFGEPQLTVGNCLLSAFSTIYCGAACPLEQESFMKNLLKMGGILVMPLDGQLVQITRISDSSWETKGVLSVRFTSLVIPSKEKPMEAVHGGKSDALAGDLTSRNLTHHSQKTWRWSSRNYDAEDEHLPEGQVPSHAIFAEREVAVMRRFLEYAREEAGERETHKEESSSDEDQGIEPDIINGLDKESRDAGRLTEISEEEEVVTLMAAQSKGPHSAEDEMCCEVKYEPKEFMHEKIELFPVYWALKSYLRFYRKTQSKGKLCVGAQ</sequence>
<dbReference type="EMBL" id="KB294813">
    <property type="protein sequence ID" value="ELU14063.1"/>
    <property type="molecule type" value="Genomic_DNA"/>
</dbReference>
<proteinExistence type="inferred from homology"/>
<evidence type="ECO:0000256" key="1">
    <source>
        <dbReference type="ARBA" id="ARBA00005369"/>
    </source>
</evidence>
<dbReference type="PANTHER" id="PTHR11579">
    <property type="entry name" value="PROTEIN-L-ISOASPARTATE O-METHYLTRANSFERASE"/>
    <property type="match status" value="1"/>
</dbReference>
<evidence type="ECO:0000313" key="5">
    <source>
        <dbReference type="Proteomes" id="UP000014760"/>
    </source>
</evidence>
<dbReference type="AlphaFoldDB" id="R7V5C3"/>
<comment type="similarity">
    <text evidence="1">Belongs to the methyltransferase superfamily. L-isoaspartyl/D-aspartyl protein methyltransferase family.</text>
</comment>
<accession>R7V5C3</accession>
<evidence type="ECO:0000313" key="3">
    <source>
        <dbReference type="EMBL" id="ELU14063.1"/>
    </source>
</evidence>
<organism evidence="3">
    <name type="scientific">Capitella teleta</name>
    <name type="common">Polychaete worm</name>
    <dbReference type="NCBI Taxonomy" id="283909"/>
    <lineage>
        <taxon>Eukaryota</taxon>
        <taxon>Metazoa</taxon>
        <taxon>Spiralia</taxon>
        <taxon>Lophotrochozoa</taxon>
        <taxon>Annelida</taxon>
        <taxon>Polychaeta</taxon>
        <taxon>Sedentaria</taxon>
        <taxon>Scolecida</taxon>
        <taxon>Capitellidae</taxon>
        <taxon>Capitella</taxon>
    </lineage>
</organism>
<gene>
    <name evidence="3" type="ORF">CAPTEDRAFT_197057</name>
</gene>
<reference evidence="3 5" key="2">
    <citation type="journal article" date="2013" name="Nature">
        <title>Insights into bilaterian evolution from three spiralian genomes.</title>
        <authorList>
            <person name="Simakov O."/>
            <person name="Marletaz F."/>
            <person name="Cho S.J."/>
            <person name="Edsinger-Gonzales E."/>
            <person name="Havlak P."/>
            <person name="Hellsten U."/>
            <person name="Kuo D.H."/>
            <person name="Larsson T."/>
            <person name="Lv J."/>
            <person name="Arendt D."/>
            <person name="Savage R."/>
            <person name="Osoegawa K."/>
            <person name="de Jong P."/>
            <person name="Grimwood J."/>
            <person name="Chapman J.A."/>
            <person name="Shapiro H."/>
            <person name="Aerts A."/>
            <person name="Otillar R.P."/>
            <person name="Terry A.Y."/>
            <person name="Boore J.L."/>
            <person name="Grigoriev I.V."/>
            <person name="Lindberg D.R."/>
            <person name="Seaver E.C."/>
            <person name="Weisblat D.A."/>
            <person name="Putnam N.H."/>
            <person name="Rokhsar D.S."/>
        </authorList>
    </citation>
    <scope>NUCLEOTIDE SEQUENCE</scope>
    <source>
        <strain evidence="3 5">I ESC-2004</strain>
    </source>
</reference>
<dbReference type="GO" id="GO:0005737">
    <property type="term" value="C:cytoplasm"/>
    <property type="evidence" value="ECO:0007669"/>
    <property type="project" value="TreeGrafter"/>
</dbReference>
<keyword evidence="5" id="KW-1185">Reference proteome</keyword>
<evidence type="ECO:0000256" key="2">
    <source>
        <dbReference type="SAM" id="MobiDB-lite"/>
    </source>
</evidence>
<dbReference type="Proteomes" id="UP000014760">
    <property type="component" value="Unassembled WGS sequence"/>
</dbReference>
<dbReference type="InterPro" id="IPR000682">
    <property type="entry name" value="PCMT"/>
</dbReference>
<dbReference type="SUPFAM" id="SSF53335">
    <property type="entry name" value="S-adenosyl-L-methionine-dependent methyltransferases"/>
    <property type="match status" value="1"/>
</dbReference>
<dbReference type="HOGENOM" id="CLU_029295_0_0_1"/>
<protein>
    <submittedName>
        <fullName evidence="3 4">Uncharacterized protein</fullName>
    </submittedName>
</protein>
<dbReference type="EnsemblMetazoa" id="CapteT197057">
    <property type="protein sequence ID" value="CapteP197057"/>
    <property type="gene ID" value="CapteG197057"/>
</dbReference>
<dbReference type="STRING" id="283909.R7V5C3"/>